<dbReference type="RefSeq" id="WP_015746165.1">
    <property type="nucleotide sequence ID" value="NC_013235.1"/>
</dbReference>
<sequence length="336" mass="36374">MSATPLTSWPTGLTARPLTIRDVPAVTDLLAAWERVEPTDASVSETELGERFAAPTAALDGGGVAVLDGGQLVGYGLLHVISAEPLWLAYTDGGVHPDWWRRGIGRRILHQQLDQAQQLRGRRSPGRPGEVRAMAAHTREGTRHALESLGFVTERFFVRMRADLRGPAAPYTDPTPDGVRIRPYRAADDEAVRLASNAAFADHWGSVPRDPDVWQADYSGASAFRPGVSLVAEAEDQRVGLAPEIVGFLLSAEYEADTARRGHRTGYISRLGTVRAVRGRGIGTALVAHGLTTLRAAGYAQAELHVDAESPTGAGRLYARLGFQIVDQERLLTHRL</sequence>
<dbReference type="GO" id="GO:0016747">
    <property type="term" value="F:acyltransferase activity, transferring groups other than amino-acyl groups"/>
    <property type="evidence" value="ECO:0007669"/>
    <property type="project" value="InterPro"/>
</dbReference>
<dbReference type="Pfam" id="PF00583">
    <property type="entry name" value="Acetyltransf_1"/>
    <property type="match status" value="2"/>
</dbReference>
<dbReference type="EMBL" id="CP001737">
    <property type="protein sequence ID" value="ACV77249.1"/>
    <property type="molecule type" value="Genomic_DNA"/>
</dbReference>
<evidence type="ECO:0000256" key="2">
    <source>
        <dbReference type="ARBA" id="ARBA00023315"/>
    </source>
</evidence>
<keyword evidence="1 4" id="KW-0808">Transferase</keyword>
<dbReference type="PROSITE" id="PS51186">
    <property type="entry name" value="GNAT"/>
    <property type="match status" value="2"/>
</dbReference>
<dbReference type="Proteomes" id="UP000002218">
    <property type="component" value="Chromosome"/>
</dbReference>
<protein>
    <submittedName>
        <fullName evidence="4">GCN5-related N-acetyltransferase</fullName>
    </submittedName>
</protein>
<reference evidence="5" key="1">
    <citation type="submission" date="2009-09" db="EMBL/GenBank/DDBJ databases">
        <title>The complete genome of Nakamurella multipartita DSM 44233.</title>
        <authorList>
            <consortium name="US DOE Joint Genome Institute (JGI-PGF)"/>
            <person name="Lucas S."/>
            <person name="Copeland A."/>
            <person name="Lapidus A."/>
            <person name="Glavina del Rio T."/>
            <person name="Dalin E."/>
            <person name="Tice H."/>
            <person name="Bruce D."/>
            <person name="Goodwin L."/>
            <person name="Pitluck S."/>
            <person name="Kyrpides N."/>
            <person name="Mavromatis K."/>
            <person name="Ivanova N."/>
            <person name="Ovchinnikova G."/>
            <person name="Sims D."/>
            <person name="Meincke L."/>
            <person name="Brettin T."/>
            <person name="Detter J.C."/>
            <person name="Han C."/>
            <person name="Larimer F."/>
            <person name="Land M."/>
            <person name="Hauser L."/>
            <person name="Markowitz V."/>
            <person name="Cheng J.-F."/>
            <person name="Hugenholtz P."/>
            <person name="Woyke T."/>
            <person name="Wu D."/>
            <person name="Klenk H.-P."/>
            <person name="Eisen J.A."/>
        </authorList>
    </citation>
    <scope>NUCLEOTIDE SEQUENCE [LARGE SCALE GENOMIC DNA]</scope>
    <source>
        <strain evidence="5">ATCC 700099 / DSM 44233 / CIP 104796 / JCM 9543 / NBRC 105858 / Y-104</strain>
    </source>
</reference>
<feature type="domain" description="N-acetyltransferase" evidence="3">
    <location>
        <begin position="179"/>
        <end position="336"/>
    </location>
</feature>
<evidence type="ECO:0000259" key="3">
    <source>
        <dbReference type="PROSITE" id="PS51186"/>
    </source>
</evidence>
<dbReference type="KEGG" id="nml:Namu_0838"/>
<dbReference type="PANTHER" id="PTHR43420:SF47">
    <property type="entry name" value="N-ACETYLTRANSFERASE DOMAIN-CONTAINING PROTEIN"/>
    <property type="match status" value="1"/>
</dbReference>
<feature type="domain" description="N-acetyltransferase" evidence="3">
    <location>
        <begin position="18"/>
        <end position="176"/>
    </location>
</feature>
<dbReference type="HOGENOM" id="CLU_056890_0_0_11"/>
<dbReference type="eggNOG" id="COG0456">
    <property type="taxonomic scope" value="Bacteria"/>
</dbReference>
<dbReference type="PANTHER" id="PTHR43420">
    <property type="entry name" value="ACETYLTRANSFERASE"/>
    <property type="match status" value="1"/>
</dbReference>
<dbReference type="eggNOG" id="COG1246">
    <property type="taxonomic scope" value="Bacteria"/>
</dbReference>
<keyword evidence="2" id="KW-0012">Acyltransferase</keyword>
<dbReference type="Gene3D" id="3.40.630.30">
    <property type="match status" value="1"/>
</dbReference>
<keyword evidence="5" id="KW-1185">Reference proteome</keyword>
<dbReference type="InParanoid" id="C8XA84"/>
<evidence type="ECO:0000313" key="4">
    <source>
        <dbReference type="EMBL" id="ACV77249.1"/>
    </source>
</evidence>
<dbReference type="InterPro" id="IPR050680">
    <property type="entry name" value="YpeA/RimI_acetyltransf"/>
</dbReference>
<reference evidence="4 5" key="2">
    <citation type="journal article" date="2010" name="Stand. Genomic Sci.">
        <title>Complete genome sequence of Nakamurella multipartita type strain (Y-104).</title>
        <authorList>
            <person name="Tice H."/>
            <person name="Mayilraj S."/>
            <person name="Sims D."/>
            <person name="Lapidus A."/>
            <person name="Nolan M."/>
            <person name="Lucas S."/>
            <person name="Glavina Del Rio T."/>
            <person name="Copeland A."/>
            <person name="Cheng J.F."/>
            <person name="Meincke L."/>
            <person name="Bruce D."/>
            <person name="Goodwin L."/>
            <person name="Pitluck S."/>
            <person name="Ivanova N."/>
            <person name="Mavromatis K."/>
            <person name="Ovchinnikova G."/>
            <person name="Pati A."/>
            <person name="Chen A."/>
            <person name="Palaniappan K."/>
            <person name="Land M."/>
            <person name="Hauser L."/>
            <person name="Chang Y.J."/>
            <person name="Jeffries C.D."/>
            <person name="Detter J.C."/>
            <person name="Brettin T."/>
            <person name="Rohde M."/>
            <person name="Goker M."/>
            <person name="Bristow J."/>
            <person name="Eisen J.A."/>
            <person name="Markowitz V."/>
            <person name="Hugenholtz P."/>
            <person name="Kyrpides N.C."/>
            <person name="Klenk H.P."/>
            <person name="Chen F."/>
        </authorList>
    </citation>
    <scope>NUCLEOTIDE SEQUENCE [LARGE SCALE GENOMIC DNA]</scope>
    <source>
        <strain evidence="5">ATCC 700099 / DSM 44233 / CIP 104796 / JCM 9543 / NBRC 105858 / Y-104</strain>
    </source>
</reference>
<proteinExistence type="predicted"/>
<dbReference type="CDD" id="cd04301">
    <property type="entry name" value="NAT_SF"/>
    <property type="match status" value="2"/>
</dbReference>
<dbReference type="SUPFAM" id="SSF55729">
    <property type="entry name" value="Acyl-CoA N-acyltransferases (Nat)"/>
    <property type="match status" value="2"/>
</dbReference>
<gene>
    <name evidence="4" type="ordered locus">Namu_0838</name>
</gene>
<accession>C8XA84</accession>
<dbReference type="AlphaFoldDB" id="C8XA84"/>
<evidence type="ECO:0000313" key="5">
    <source>
        <dbReference type="Proteomes" id="UP000002218"/>
    </source>
</evidence>
<name>C8XA84_NAKMY</name>
<evidence type="ECO:0000256" key="1">
    <source>
        <dbReference type="ARBA" id="ARBA00022679"/>
    </source>
</evidence>
<organism evidence="4 5">
    <name type="scientific">Nakamurella multipartita (strain ATCC 700099 / DSM 44233 / CIP 104796 / JCM 9543 / NBRC 105858 / Y-104)</name>
    <name type="common">Microsphaera multipartita</name>
    <dbReference type="NCBI Taxonomy" id="479431"/>
    <lineage>
        <taxon>Bacteria</taxon>
        <taxon>Bacillati</taxon>
        <taxon>Actinomycetota</taxon>
        <taxon>Actinomycetes</taxon>
        <taxon>Nakamurellales</taxon>
        <taxon>Nakamurellaceae</taxon>
        <taxon>Nakamurella</taxon>
    </lineage>
</organism>
<dbReference type="InterPro" id="IPR000182">
    <property type="entry name" value="GNAT_dom"/>
</dbReference>
<dbReference type="InterPro" id="IPR016181">
    <property type="entry name" value="Acyl_CoA_acyltransferase"/>
</dbReference>
<dbReference type="STRING" id="479431.Namu_0838"/>
<dbReference type="OrthoDB" id="9799092at2"/>